<dbReference type="SMART" id="SM00729">
    <property type="entry name" value="Elp3"/>
    <property type="match status" value="1"/>
</dbReference>
<evidence type="ECO:0000313" key="12">
    <source>
        <dbReference type="Proteomes" id="UP000024837"/>
    </source>
</evidence>
<evidence type="ECO:0000256" key="3">
    <source>
        <dbReference type="ARBA" id="ARBA00022691"/>
    </source>
</evidence>
<evidence type="ECO:0000256" key="6">
    <source>
        <dbReference type="ARBA" id="ARBA00023014"/>
    </source>
</evidence>
<dbReference type="PANTHER" id="PTHR21339">
    <property type="entry name" value="RADICAL S-ADENOSYL METHIONINE DOMAIN-CONTAINING PROTEIN 2"/>
    <property type="match status" value="1"/>
</dbReference>
<dbReference type="InterPro" id="IPR006638">
    <property type="entry name" value="Elp3/MiaA/NifB-like_rSAM"/>
</dbReference>
<dbReference type="GO" id="GO:0046872">
    <property type="term" value="F:metal ion binding"/>
    <property type="evidence" value="ECO:0007669"/>
    <property type="project" value="UniProtKB-KW"/>
</dbReference>
<keyword evidence="7" id="KW-0051">Antiviral defense</keyword>
<dbReference type="InterPro" id="IPR051196">
    <property type="entry name" value="RSAD2/Viperin_antiviral"/>
</dbReference>
<evidence type="ECO:0000256" key="5">
    <source>
        <dbReference type="ARBA" id="ARBA00023004"/>
    </source>
</evidence>
<keyword evidence="8" id="KW-0496">Mitochondrion</keyword>
<dbReference type="GO" id="GO:0003824">
    <property type="term" value="F:catalytic activity"/>
    <property type="evidence" value="ECO:0007669"/>
    <property type="project" value="InterPro"/>
</dbReference>
<reference evidence="11 12" key="1">
    <citation type="submission" date="2013-05" db="EMBL/GenBank/DDBJ databases">
        <title>Drechslerella stenobrocha genome reveals carnivorous origination and mechanical trapping mechanism of predatory fungi.</title>
        <authorList>
            <person name="Liu X."/>
            <person name="Zhang W."/>
            <person name="Liu K."/>
        </authorList>
    </citation>
    <scope>NUCLEOTIDE SEQUENCE [LARGE SCALE GENOMIC DNA]</scope>
    <source>
        <strain evidence="11 12">248</strain>
    </source>
</reference>
<feature type="chain" id="PRO_5004893414" evidence="9">
    <location>
        <begin position="22"/>
        <end position="341"/>
    </location>
</feature>
<dbReference type="PROSITE" id="PS51918">
    <property type="entry name" value="RADICAL_SAM"/>
    <property type="match status" value="1"/>
</dbReference>
<sequence length="341" mass="39225">MRLFIFIAFMVAIFILGPCEWISRKCEYIIFVVETKILRRRSKKPISVNYHLTRRCNYACGFCFHTAKTSNTLSLEDAMIGLAILKDAGMRKLNFAGGEPFLEKELLGELMKFCKEALKLESVSVVTNGSLVTDAFLKKYGQYLDIMAVSCDSFNDRTNALIGRGTGKHLVHVRRAAALCQKYGIKFKLNTVVNKYNWNENMNQYIQELKPFRWKCFQCLQLASENGGGDESLRDVSEYLITDSQFKEFCDRHKHNKCFLPENNLAMINSYLILDESMCFLDKDAKVKSQSILDVSVQEALKEVRWDTDQFLARDAIYDWQRNAKAHKQGCGDDKQAKNLE</sequence>
<dbReference type="SFLD" id="SFLDG01067">
    <property type="entry name" value="SPASM/twitch_domain_containing"/>
    <property type="match status" value="1"/>
</dbReference>
<evidence type="ECO:0000256" key="8">
    <source>
        <dbReference type="ARBA" id="ARBA00023128"/>
    </source>
</evidence>
<dbReference type="InterPro" id="IPR007197">
    <property type="entry name" value="rSAM"/>
</dbReference>
<dbReference type="EMBL" id="KI966418">
    <property type="protein sequence ID" value="EWC46410.1"/>
    <property type="molecule type" value="Genomic_DNA"/>
</dbReference>
<keyword evidence="2" id="KW-0004">4Fe-4S</keyword>
<keyword evidence="6" id="KW-0411">Iron-sulfur</keyword>
<dbReference type="AlphaFoldDB" id="W7IBD2"/>
<keyword evidence="9" id="KW-0732">Signal</keyword>
<dbReference type="Gene3D" id="3.20.20.70">
    <property type="entry name" value="Aldolase class I"/>
    <property type="match status" value="1"/>
</dbReference>
<evidence type="ECO:0000256" key="4">
    <source>
        <dbReference type="ARBA" id="ARBA00022723"/>
    </source>
</evidence>
<dbReference type="OrthoDB" id="549750at2759"/>
<accession>W7IBD2</accession>
<dbReference type="CDD" id="cd01335">
    <property type="entry name" value="Radical_SAM"/>
    <property type="match status" value="1"/>
</dbReference>
<dbReference type="PANTHER" id="PTHR21339:SF0">
    <property type="entry name" value="S-ADENOSYLMETHIONINE-DEPENDENT NUCLEOTIDE DEHYDRATASE RSAD2"/>
    <property type="match status" value="1"/>
</dbReference>
<dbReference type="Proteomes" id="UP000024837">
    <property type="component" value="Unassembled WGS sequence"/>
</dbReference>
<dbReference type="Pfam" id="PF04055">
    <property type="entry name" value="Radical_SAM"/>
    <property type="match status" value="1"/>
</dbReference>
<comment type="cofactor">
    <cofactor evidence="1">
        <name>[4Fe-4S] cluster</name>
        <dbReference type="ChEBI" id="CHEBI:49883"/>
    </cofactor>
</comment>
<dbReference type="InterPro" id="IPR058240">
    <property type="entry name" value="rSAM_sf"/>
</dbReference>
<name>W7IBD2_9PEZI</name>
<dbReference type="SFLD" id="SFLDS00029">
    <property type="entry name" value="Radical_SAM"/>
    <property type="match status" value="1"/>
</dbReference>
<gene>
    <name evidence="11" type="ORF">DRE_04353</name>
</gene>
<proteinExistence type="predicted"/>
<evidence type="ECO:0000256" key="1">
    <source>
        <dbReference type="ARBA" id="ARBA00001966"/>
    </source>
</evidence>
<evidence type="ECO:0000256" key="2">
    <source>
        <dbReference type="ARBA" id="ARBA00022485"/>
    </source>
</evidence>
<evidence type="ECO:0000256" key="7">
    <source>
        <dbReference type="ARBA" id="ARBA00023118"/>
    </source>
</evidence>
<dbReference type="SUPFAM" id="SSF102114">
    <property type="entry name" value="Radical SAM enzymes"/>
    <property type="match status" value="1"/>
</dbReference>
<evidence type="ECO:0000313" key="11">
    <source>
        <dbReference type="EMBL" id="EWC46410.1"/>
    </source>
</evidence>
<organism evidence="11 12">
    <name type="scientific">Drechslerella stenobrocha 248</name>
    <dbReference type="NCBI Taxonomy" id="1043628"/>
    <lineage>
        <taxon>Eukaryota</taxon>
        <taxon>Fungi</taxon>
        <taxon>Dikarya</taxon>
        <taxon>Ascomycota</taxon>
        <taxon>Pezizomycotina</taxon>
        <taxon>Orbiliomycetes</taxon>
        <taxon>Orbiliales</taxon>
        <taxon>Orbiliaceae</taxon>
        <taxon>Drechslerella</taxon>
    </lineage>
</organism>
<evidence type="ECO:0000256" key="9">
    <source>
        <dbReference type="SAM" id="SignalP"/>
    </source>
</evidence>
<keyword evidence="5" id="KW-0408">Iron</keyword>
<feature type="domain" description="Radical SAM core" evidence="10">
    <location>
        <begin position="42"/>
        <end position="261"/>
    </location>
</feature>
<dbReference type="NCBIfam" id="NF038283">
    <property type="entry name" value="viperin_w_prok"/>
    <property type="match status" value="1"/>
</dbReference>
<dbReference type="InterPro" id="IPR013785">
    <property type="entry name" value="Aldolase_TIM"/>
</dbReference>
<dbReference type="SFLD" id="SFLDF00318">
    <property type="entry name" value="Viperin"/>
    <property type="match status" value="1"/>
</dbReference>
<dbReference type="SFLD" id="SFLDG01088">
    <property type="entry name" value="antiviral_proteins"/>
    <property type="match status" value="1"/>
</dbReference>
<keyword evidence="12" id="KW-1185">Reference proteome</keyword>
<dbReference type="GO" id="GO:0051539">
    <property type="term" value="F:4 iron, 4 sulfur cluster binding"/>
    <property type="evidence" value="ECO:0007669"/>
    <property type="project" value="UniProtKB-KW"/>
</dbReference>
<evidence type="ECO:0000259" key="10">
    <source>
        <dbReference type="PROSITE" id="PS51918"/>
    </source>
</evidence>
<protein>
    <submittedName>
        <fullName evidence="11">Radical S-adenosyl methionine-containing protein 2</fullName>
    </submittedName>
</protein>
<dbReference type="HOGENOM" id="CLU_049058_2_1_1"/>
<dbReference type="GO" id="GO:0051607">
    <property type="term" value="P:defense response to virus"/>
    <property type="evidence" value="ECO:0007669"/>
    <property type="project" value="UniProtKB-KW"/>
</dbReference>
<keyword evidence="3" id="KW-0949">S-adenosyl-L-methionine</keyword>
<keyword evidence="4" id="KW-0479">Metal-binding</keyword>
<feature type="signal peptide" evidence="9">
    <location>
        <begin position="1"/>
        <end position="21"/>
    </location>
</feature>